<feature type="non-terminal residue" evidence="9">
    <location>
        <position position="244"/>
    </location>
</feature>
<keyword evidence="3" id="KW-0813">Transport</keyword>
<evidence type="ECO:0000313" key="10">
    <source>
        <dbReference type="Proteomes" id="UP000564644"/>
    </source>
</evidence>
<evidence type="ECO:0000256" key="1">
    <source>
        <dbReference type="ARBA" id="ARBA00004196"/>
    </source>
</evidence>
<evidence type="ECO:0000256" key="2">
    <source>
        <dbReference type="ARBA" id="ARBA00008814"/>
    </source>
</evidence>
<comment type="similarity">
    <text evidence="2">Belongs to the bacterial solute-binding protein 8 family.</text>
</comment>
<feature type="signal peptide" evidence="7">
    <location>
        <begin position="1"/>
        <end position="29"/>
    </location>
</feature>
<dbReference type="GO" id="GO:1901678">
    <property type="term" value="P:iron coordination entity transport"/>
    <property type="evidence" value="ECO:0007669"/>
    <property type="project" value="UniProtKB-ARBA"/>
</dbReference>
<dbReference type="EMBL" id="JACJVO010000089">
    <property type="protein sequence ID" value="MBB6736083.1"/>
    <property type="molecule type" value="Genomic_DNA"/>
</dbReference>
<reference evidence="9 10" key="1">
    <citation type="submission" date="2020-08" db="EMBL/GenBank/DDBJ databases">
        <title>Cohnella phylogeny.</title>
        <authorList>
            <person name="Dunlap C."/>
        </authorList>
    </citation>
    <scope>NUCLEOTIDE SEQUENCE [LARGE SCALE GENOMIC DNA]</scope>
    <source>
        <strain evidence="9 10">CBP 2801</strain>
    </source>
</reference>
<dbReference type="Gene3D" id="3.40.50.1980">
    <property type="entry name" value="Nitrogenase molybdenum iron protein domain"/>
    <property type="match status" value="2"/>
</dbReference>
<dbReference type="SUPFAM" id="SSF53807">
    <property type="entry name" value="Helical backbone' metal receptor"/>
    <property type="match status" value="1"/>
</dbReference>
<comment type="caution">
    <text evidence="9">The sequence shown here is derived from an EMBL/GenBank/DDBJ whole genome shotgun (WGS) entry which is preliminary data.</text>
</comment>
<comment type="subcellular location">
    <subcellularLocation>
        <location evidence="1">Cell envelope</location>
    </subcellularLocation>
</comment>
<evidence type="ECO:0000259" key="8">
    <source>
        <dbReference type="PROSITE" id="PS50983"/>
    </source>
</evidence>
<evidence type="ECO:0000256" key="5">
    <source>
        <dbReference type="SAM" id="Coils"/>
    </source>
</evidence>
<dbReference type="PROSITE" id="PS50983">
    <property type="entry name" value="FE_B12_PBP"/>
    <property type="match status" value="1"/>
</dbReference>
<keyword evidence="5" id="KW-0175">Coiled coil</keyword>
<dbReference type="InterPro" id="IPR002491">
    <property type="entry name" value="ABC_transptr_periplasmic_BD"/>
</dbReference>
<dbReference type="PROSITE" id="PS51257">
    <property type="entry name" value="PROKAR_LIPOPROTEIN"/>
    <property type="match status" value="1"/>
</dbReference>
<feature type="domain" description="Fe/B12 periplasmic-binding" evidence="8">
    <location>
        <begin position="78"/>
        <end position="244"/>
    </location>
</feature>
<dbReference type="RefSeq" id="WP_185133717.1">
    <property type="nucleotide sequence ID" value="NZ_JACJVO010000089.1"/>
</dbReference>
<feature type="region of interest" description="Disordered" evidence="6">
    <location>
        <begin position="29"/>
        <end position="63"/>
    </location>
</feature>
<evidence type="ECO:0000256" key="4">
    <source>
        <dbReference type="ARBA" id="ARBA00022729"/>
    </source>
</evidence>
<dbReference type="Proteomes" id="UP000564644">
    <property type="component" value="Unassembled WGS sequence"/>
</dbReference>
<feature type="compositionally biased region" description="Low complexity" evidence="6">
    <location>
        <begin position="34"/>
        <end position="58"/>
    </location>
</feature>
<dbReference type="InterPro" id="IPR051313">
    <property type="entry name" value="Bact_iron-sidero_bind"/>
</dbReference>
<gene>
    <name evidence="9" type="ORF">H7C18_34775</name>
</gene>
<sequence>MIRAASGKRIFIGLALSLALGLAGCGANGGQEQSSASASPASDAGGSSPAAAAADSGSTGTRTVTDAAGHEVEAPANPQRILAPFLEDALTALGVKPVAQWSAGGVPQQYLQDKLSGVPLLNMMNGLVPEEAFSHQPDLIVLPSSDYLKAATYEDFSKAAPTYILSQDTNDWRGNLTKLGDLLGKSDEAKEALDAYDKKLEDAKTSLQKAVGEKTAVLLQPNGDKDFKLFGAHFYSGALLYDGL</sequence>
<feature type="coiled-coil region" evidence="5">
    <location>
        <begin position="186"/>
        <end position="213"/>
    </location>
</feature>
<evidence type="ECO:0000256" key="7">
    <source>
        <dbReference type="SAM" id="SignalP"/>
    </source>
</evidence>
<evidence type="ECO:0000256" key="3">
    <source>
        <dbReference type="ARBA" id="ARBA00022448"/>
    </source>
</evidence>
<dbReference type="PANTHER" id="PTHR30532">
    <property type="entry name" value="IRON III DICITRATE-BINDING PERIPLASMIC PROTEIN"/>
    <property type="match status" value="1"/>
</dbReference>
<evidence type="ECO:0000256" key="6">
    <source>
        <dbReference type="SAM" id="MobiDB-lite"/>
    </source>
</evidence>
<organism evidence="9 10">
    <name type="scientific">Cohnella zeiphila</name>
    <dbReference type="NCBI Taxonomy" id="2761120"/>
    <lineage>
        <taxon>Bacteria</taxon>
        <taxon>Bacillati</taxon>
        <taxon>Bacillota</taxon>
        <taxon>Bacilli</taxon>
        <taxon>Bacillales</taxon>
        <taxon>Paenibacillaceae</taxon>
        <taxon>Cohnella</taxon>
    </lineage>
</organism>
<protein>
    <submittedName>
        <fullName evidence="9">ABC transporter substrate-binding protein</fullName>
    </submittedName>
</protein>
<dbReference type="GO" id="GO:0030288">
    <property type="term" value="C:outer membrane-bounded periplasmic space"/>
    <property type="evidence" value="ECO:0007669"/>
    <property type="project" value="TreeGrafter"/>
</dbReference>
<evidence type="ECO:0000313" key="9">
    <source>
        <dbReference type="EMBL" id="MBB6736083.1"/>
    </source>
</evidence>
<dbReference type="AlphaFoldDB" id="A0A7X0SY48"/>
<keyword evidence="10" id="KW-1185">Reference proteome</keyword>
<dbReference type="Pfam" id="PF01497">
    <property type="entry name" value="Peripla_BP_2"/>
    <property type="match status" value="1"/>
</dbReference>
<keyword evidence="4 7" id="KW-0732">Signal</keyword>
<accession>A0A7X0SY48</accession>
<proteinExistence type="inferred from homology"/>
<dbReference type="PANTHER" id="PTHR30532:SF29">
    <property type="entry name" value="FE(3+) DICITRATE-BINDING PERIPLASMIC PROTEIN"/>
    <property type="match status" value="1"/>
</dbReference>
<feature type="chain" id="PRO_5038886296" evidence="7">
    <location>
        <begin position="30"/>
        <end position="244"/>
    </location>
</feature>
<name>A0A7X0SY48_9BACL</name>